<keyword evidence="1" id="KW-0732">Signal</keyword>
<dbReference type="RefSeq" id="WP_380595771.1">
    <property type="nucleotide sequence ID" value="NZ_JBHSDU010000003.1"/>
</dbReference>
<evidence type="ECO:0000256" key="1">
    <source>
        <dbReference type="SAM" id="SignalP"/>
    </source>
</evidence>
<dbReference type="PANTHER" id="PTHR36920:SF1">
    <property type="entry name" value="OUTER MEMBRANE PROTEIN W"/>
    <property type="match status" value="1"/>
</dbReference>
<dbReference type="SUPFAM" id="SSF56925">
    <property type="entry name" value="OMPA-like"/>
    <property type="match status" value="1"/>
</dbReference>
<sequence>MRLAAAILSALTLTTALPTQAQEAGDWIWRVGVHNVRPKSDNHELVNVDAAAQLTFNATYMLAPNWGVEVLAALPFESDINLNGGPRVAKSKYLPPTVSAQYHFNPNGTWRPYVGAGLNYTLFFDEKTRGALNGVKLELDPSWGLAAQVGLDVDIGSDWFVNADARWFDIDTDAKVNGADIGTVEVDPLAFGLSIGRRF</sequence>
<keyword evidence="3" id="KW-1185">Reference proteome</keyword>
<dbReference type="Pfam" id="PF03922">
    <property type="entry name" value="OmpW"/>
    <property type="match status" value="1"/>
</dbReference>
<dbReference type="InterPro" id="IPR011250">
    <property type="entry name" value="OMP/PagP_B-barrel"/>
</dbReference>
<dbReference type="Proteomes" id="UP001595904">
    <property type="component" value="Unassembled WGS sequence"/>
</dbReference>
<reference evidence="3" key="1">
    <citation type="journal article" date="2019" name="Int. J. Syst. Evol. Microbiol.">
        <title>The Global Catalogue of Microorganisms (GCM) 10K type strain sequencing project: providing services to taxonomists for standard genome sequencing and annotation.</title>
        <authorList>
            <consortium name="The Broad Institute Genomics Platform"/>
            <consortium name="The Broad Institute Genome Sequencing Center for Infectious Disease"/>
            <person name="Wu L."/>
            <person name="Ma J."/>
        </authorList>
    </citation>
    <scope>NUCLEOTIDE SEQUENCE [LARGE SCALE GENOMIC DNA]</scope>
    <source>
        <strain evidence="3">CGMCC 1.10759</strain>
    </source>
</reference>
<accession>A0ABV8SP02</accession>
<proteinExistence type="predicted"/>
<evidence type="ECO:0000313" key="3">
    <source>
        <dbReference type="Proteomes" id="UP001595904"/>
    </source>
</evidence>
<comment type="caution">
    <text evidence="2">The sequence shown here is derived from an EMBL/GenBank/DDBJ whole genome shotgun (WGS) entry which is preliminary data.</text>
</comment>
<dbReference type="PANTHER" id="PTHR36920">
    <property type="match status" value="1"/>
</dbReference>
<feature type="chain" id="PRO_5047421064" evidence="1">
    <location>
        <begin position="22"/>
        <end position="199"/>
    </location>
</feature>
<gene>
    <name evidence="2" type="ORF">ACFPN2_06305</name>
</gene>
<name>A0ABV8SP02_9GAMM</name>
<protein>
    <submittedName>
        <fullName evidence="2">OmpW family protein</fullName>
    </submittedName>
</protein>
<dbReference type="Gene3D" id="2.40.160.20">
    <property type="match status" value="1"/>
</dbReference>
<dbReference type="InterPro" id="IPR005618">
    <property type="entry name" value="OMPW"/>
</dbReference>
<dbReference type="EMBL" id="JBHSDU010000003">
    <property type="protein sequence ID" value="MFC4308687.1"/>
    <property type="molecule type" value="Genomic_DNA"/>
</dbReference>
<evidence type="ECO:0000313" key="2">
    <source>
        <dbReference type="EMBL" id="MFC4308687.1"/>
    </source>
</evidence>
<feature type="signal peptide" evidence="1">
    <location>
        <begin position="1"/>
        <end position="21"/>
    </location>
</feature>
<organism evidence="2 3">
    <name type="scientific">Steroidobacter flavus</name>
    <dbReference type="NCBI Taxonomy" id="1842136"/>
    <lineage>
        <taxon>Bacteria</taxon>
        <taxon>Pseudomonadati</taxon>
        <taxon>Pseudomonadota</taxon>
        <taxon>Gammaproteobacteria</taxon>
        <taxon>Steroidobacterales</taxon>
        <taxon>Steroidobacteraceae</taxon>
        <taxon>Steroidobacter</taxon>
    </lineage>
</organism>